<sequence>MSNTGECTQPISPTHTGNSISAASAITDSQFSYTEVPFSLRDRIHQLKDQLAEAKYEIKKAQIKKLPEEVITSCKLAYENIAINLEKARNTQDAYLQSPRLRSRPTSPTRRLPSSLGSAYVTYQLPEDQAEAEAGVTKTLDIELKEAGGNVEDTHAIPPPVPKVFLQYMGGGPSTYSHPVSDQLQHRQQLPHLDPNIKDSFVVAMEIQSEPPERSSPSEEVPRPSQRQHSMQAQVEVVKDEDEPDYIPSAPHSHYEAPREGQGISDG</sequence>
<accession>V2XTA7</accession>
<comment type="caution">
    <text evidence="2">The sequence shown here is derived from an EMBL/GenBank/DDBJ whole genome shotgun (WGS) entry which is preliminary data.</text>
</comment>
<dbReference type="KEGG" id="mrr:Moror_11221"/>
<feature type="compositionally biased region" description="Basic and acidic residues" evidence="1">
    <location>
        <begin position="211"/>
        <end position="222"/>
    </location>
</feature>
<proteinExistence type="predicted"/>
<dbReference type="AlphaFoldDB" id="V2XTA7"/>
<evidence type="ECO:0000313" key="2">
    <source>
        <dbReference type="EMBL" id="ESK82629.1"/>
    </source>
</evidence>
<dbReference type="HOGENOM" id="CLU_1042398_0_0_1"/>
<dbReference type="EMBL" id="AWSO01001846">
    <property type="protein sequence ID" value="ESK82629.1"/>
    <property type="molecule type" value="Genomic_DNA"/>
</dbReference>
<dbReference type="Proteomes" id="UP000017559">
    <property type="component" value="Unassembled WGS sequence"/>
</dbReference>
<organism evidence="2 3">
    <name type="scientific">Moniliophthora roreri (strain MCA 2997)</name>
    <name type="common">Cocoa frosty pod rot fungus</name>
    <name type="synonym">Crinipellis roreri</name>
    <dbReference type="NCBI Taxonomy" id="1381753"/>
    <lineage>
        <taxon>Eukaryota</taxon>
        <taxon>Fungi</taxon>
        <taxon>Dikarya</taxon>
        <taxon>Basidiomycota</taxon>
        <taxon>Agaricomycotina</taxon>
        <taxon>Agaricomycetes</taxon>
        <taxon>Agaricomycetidae</taxon>
        <taxon>Agaricales</taxon>
        <taxon>Marasmiineae</taxon>
        <taxon>Marasmiaceae</taxon>
        <taxon>Moniliophthora</taxon>
    </lineage>
</organism>
<gene>
    <name evidence="2" type="ORF">Moror_11221</name>
</gene>
<feature type="region of interest" description="Disordered" evidence="1">
    <location>
        <begin position="1"/>
        <end position="20"/>
    </location>
</feature>
<reference evidence="2 3" key="1">
    <citation type="journal article" date="2014" name="BMC Genomics">
        <title>Genome and secretome analysis of the hemibiotrophic fungal pathogen, Moniliophthora roreri, which causes frosty pod rot disease of cacao: mechanisms of the biotrophic and necrotrophic phases.</title>
        <authorList>
            <person name="Meinhardt L.W."/>
            <person name="Costa G.G.L."/>
            <person name="Thomazella D.P.T."/>
            <person name="Teixeira P.J.P.L."/>
            <person name="Carazzolle M.F."/>
            <person name="Schuster S.C."/>
            <person name="Carlson J.E."/>
            <person name="Guiltinan M.J."/>
            <person name="Mieczkowski P."/>
            <person name="Farmer A."/>
            <person name="Ramaraj T."/>
            <person name="Crozier J."/>
            <person name="Davis R.E."/>
            <person name="Shao J."/>
            <person name="Melnick R.L."/>
            <person name="Pereira G.A.G."/>
            <person name="Bailey B.A."/>
        </authorList>
    </citation>
    <scope>NUCLEOTIDE SEQUENCE [LARGE SCALE GENOMIC DNA]</scope>
    <source>
        <strain evidence="2 3">MCA 2997</strain>
    </source>
</reference>
<keyword evidence="3" id="KW-1185">Reference proteome</keyword>
<protein>
    <submittedName>
        <fullName evidence="2">Uncharacterized protein</fullName>
    </submittedName>
</protein>
<dbReference type="OrthoDB" id="10437804at2759"/>
<evidence type="ECO:0000313" key="3">
    <source>
        <dbReference type="Proteomes" id="UP000017559"/>
    </source>
</evidence>
<evidence type="ECO:0000256" key="1">
    <source>
        <dbReference type="SAM" id="MobiDB-lite"/>
    </source>
</evidence>
<name>V2XTA7_MONRO</name>
<feature type="region of interest" description="Disordered" evidence="1">
    <location>
        <begin position="208"/>
        <end position="267"/>
    </location>
</feature>